<evidence type="ECO:0000313" key="6">
    <source>
        <dbReference type="Proteomes" id="UP000756132"/>
    </source>
</evidence>
<reference evidence="5" key="1">
    <citation type="submission" date="2021-12" db="EMBL/GenBank/DDBJ databases">
        <authorList>
            <person name="Zaccaron A."/>
            <person name="Stergiopoulos I."/>
        </authorList>
    </citation>
    <scope>NUCLEOTIDE SEQUENCE</scope>
    <source>
        <strain evidence="5">Race5_Kim</strain>
    </source>
</reference>
<accession>A0A9Q8LE29</accession>
<dbReference type="GeneID" id="71984918"/>
<dbReference type="OrthoDB" id="2283488at2759"/>
<dbReference type="GO" id="GO:0005634">
    <property type="term" value="C:nucleus"/>
    <property type="evidence" value="ECO:0007669"/>
    <property type="project" value="TreeGrafter"/>
</dbReference>
<dbReference type="GO" id="GO:0000981">
    <property type="term" value="F:DNA-binding transcription factor activity, RNA polymerase II-specific"/>
    <property type="evidence" value="ECO:0007669"/>
    <property type="project" value="TreeGrafter"/>
</dbReference>
<dbReference type="EMBL" id="CP090166">
    <property type="protein sequence ID" value="UJO15785.1"/>
    <property type="molecule type" value="Genomic_DNA"/>
</dbReference>
<evidence type="ECO:0000313" key="5">
    <source>
        <dbReference type="EMBL" id="UJO15785.1"/>
    </source>
</evidence>
<reference evidence="5" key="2">
    <citation type="journal article" date="2022" name="Microb. Genom.">
        <title>A chromosome-scale genome assembly of the tomato pathogen Cladosporium fulvum reveals a compartmentalized genome architecture and the presence of a dispensable chromosome.</title>
        <authorList>
            <person name="Zaccaron A.Z."/>
            <person name="Chen L.H."/>
            <person name="Samaras A."/>
            <person name="Stergiopoulos I."/>
        </authorList>
    </citation>
    <scope>NUCLEOTIDE SEQUENCE</scope>
    <source>
        <strain evidence="5">Race5_Kim</strain>
    </source>
</reference>
<protein>
    <submittedName>
        <fullName evidence="5">Uncharacterized protein</fullName>
    </submittedName>
</protein>
<evidence type="ECO:0000256" key="3">
    <source>
        <dbReference type="ARBA" id="ARBA00023163"/>
    </source>
</evidence>
<proteinExistence type="predicted"/>
<dbReference type="CDD" id="cd12148">
    <property type="entry name" value="fungal_TF_MHR"/>
    <property type="match status" value="1"/>
</dbReference>
<evidence type="ECO:0000256" key="4">
    <source>
        <dbReference type="ARBA" id="ARBA00023242"/>
    </source>
</evidence>
<dbReference type="Proteomes" id="UP000756132">
    <property type="component" value="Chromosome 4"/>
</dbReference>
<dbReference type="InterPro" id="IPR051127">
    <property type="entry name" value="Fungal_SecMet_Regulators"/>
</dbReference>
<keyword evidence="3" id="KW-0804">Transcription</keyword>
<dbReference type="RefSeq" id="XP_047760151.1">
    <property type="nucleotide sequence ID" value="XM_047904188.1"/>
</dbReference>
<dbReference type="PANTHER" id="PTHR47424">
    <property type="entry name" value="REGULATORY PROTEIN GAL4"/>
    <property type="match status" value="1"/>
</dbReference>
<dbReference type="PANTHER" id="PTHR47424:SF3">
    <property type="entry name" value="REGULATORY PROTEIN GAL4"/>
    <property type="match status" value="1"/>
</dbReference>
<keyword evidence="4" id="KW-0539">Nucleus</keyword>
<organism evidence="5 6">
    <name type="scientific">Passalora fulva</name>
    <name type="common">Tomato leaf mold</name>
    <name type="synonym">Cladosporium fulvum</name>
    <dbReference type="NCBI Taxonomy" id="5499"/>
    <lineage>
        <taxon>Eukaryota</taxon>
        <taxon>Fungi</taxon>
        <taxon>Dikarya</taxon>
        <taxon>Ascomycota</taxon>
        <taxon>Pezizomycotina</taxon>
        <taxon>Dothideomycetes</taxon>
        <taxon>Dothideomycetidae</taxon>
        <taxon>Mycosphaerellales</taxon>
        <taxon>Mycosphaerellaceae</taxon>
        <taxon>Fulvia</taxon>
    </lineage>
</organism>
<gene>
    <name evidence="5" type="ORF">CLAFUR5_05040</name>
</gene>
<evidence type="ECO:0000256" key="2">
    <source>
        <dbReference type="ARBA" id="ARBA00023125"/>
    </source>
</evidence>
<dbReference type="KEGG" id="ffu:CLAFUR5_05040"/>
<dbReference type="GO" id="GO:0000435">
    <property type="term" value="P:positive regulation of transcription from RNA polymerase II promoter by galactose"/>
    <property type="evidence" value="ECO:0007669"/>
    <property type="project" value="TreeGrafter"/>
</dbReference>
<keyword evidence="6" id="KW-1185">Reference proteome</keyword>
<name>A0A9Q8LE29_PASFU</name>
<evidence type="ECO:0000256" key="1">
    <source>
        <dbReference type="ARBA" id="ARBA00023015"/>
    </source>
</evidence>
<dbReference type="AlphaFoldDB" id="A0A9Q8LE29"/>
<keyword evidence="1" id="KW-0805">Transcription regulation</keyword>
<sequence length="299" mass="33506">MPPAQEGPTASTCLVAQIGLMQIANDVQRELLTSQIPSLQNSDVLRQRISNWRAELASCFDEQLYFPPWFELPRRVLLWRAYRLRIVLDRPFLFQAITDQVDLSKCQGPVWECMITAESCVTSIYDFLDRCNDWRRGFAWYATYWLISASFVHAVCFAYSPVSATKNCAGRDYWRGSLQRAVLALEKLGSAHIKAAQAQKVLEKLLGMSSPLKPWNQQFAIDTSLLDFSINYFGMGRPGDPGDPGDPGEMEFLSADHAAFDSIGNDPAWLQLDAPNAELSDAAGGITLQNYADGWQQHG</sequence>
<keyword evidence="2" id="KW-0238">DNA-binding</keyword>
<dbReference type="GO" id="GO:0000978">
    <property type="term" value="F:RNA polymerase II cis-regulatory region sequence-specific DNA binding"/>
    <property type="evidence" value="ECO:0007669"/>
    <property type="project" value="TreeGrafter"/>
</dbReference>